<dbReference type="GeneID" id="116300312"/>
<feature type="compositionally biased region" description="Basic and acidic residues" evidence="5">
    <location>
        <begin position="181"/>
        <end position="197"/>
    </location>
</feature>
<dbReference type="RefSeq" id="XP_031565012.1">
    <property type="nucleotide sequence ID" value="XM_031709152.1"/>
</dbReference>
<feature type="non-terminal residue" evidence="7">
    <location>
        <position position="1"/>
    </location>
</feature>
<dbReference type="Proteomes" id="UP000515163">
    <property type="component" value="Unplaced"/>
</dbReference>
<feature type="compositionally biased region" description="Polar residues" evidence="5">
    <location>
        <begin position="691"/>
        <end position="703"/>
    </location>
</feature>
<feature type="region of interest" description="Disordered" evidence="5">
    <location>
        <begin position="545"/>
        <end position="564"/>
    </location>
</feature>
<proteinExistence type="predicted"/>
<dbReference type="GO" id="GO:0031436">
    <property type="term" value="C:BRCA1-BARD1 complex"/>
    <property type="evidence" value="ECO:0007669"/>
    <property type="project" value="TreeGrafter"/>
</dbReference>
<evidence type="ECO:0000256" key="1">
    <source>
        <dbReference type="ARBA" id="ARBA00022737"/>
    </source>
</evidence>
<dbReference type="InParanoid" id="A0A6P8IE93"/>
<dbReference type="PROSITE" id="PS50088">
    <property type="entry name" value="ANK_REPEAT"/>
    <property type="match status" value="3"/>
</dbReference>
<evidence type="ECO:0000313" key="6">
    <source>
        <dbReference type="Proteomes" id="UP000515163"/>
    </source>
</evidence>
<feature type="repeat" description="ANK" evidence="3">
    <location>
        <begin position="894"/>
        <end position="926"/>
    </location>
</feature>
<evidence type="ECO:0000256" key="5">
    <source>
        <dbReference type="SAM" id="MobiDB-lite"/>
    </source>
</evidence>
<keyword evidence="2 3" id="KW-0040">ANK repeat</keyword>
<protein>
    <submittedName>
        <fullName evidence="7">Uncharacterized protein LOC116300312</fullName>
    </submittedName>
</protein>
<dbReference type="PROSITE" id="PS50297">
    <property type="entry name" value="ANK_REP_REGION"/>
    <property type="match status" value="3"/>
</dbReference>
<keyword evidence="4" id="KW-0175">Coiled coil</keyword>
<dbReference type="InterPro" id="IPR002110">
    <property type="entry name" value="Ankyrin_rpt"/>
</dbReference>
<evidence type="ECO:0000256" key="2">
    <source>
        <dbReference type="ARBA" id="ARBA00023043"/>
    </source>
</evidence>
<dbReference type="PANTHER" id="PTHR24171:SF9">
    <property type="entry name" value="ANKYRIN REPEAT DOMAIN-CONTAINING PROTEIN 39"/>
    <property type="match status" value="1"/>
</dbReference>
<keyword evidence="1" id="KW-0677">Repeat</keyword>
<feature type="compositionally biased region" description="Low complexity" evidence="5">
    <location>
        <begin position="244"/>
        <end position="256"/>
    </location>
</feature>
<feature type="region of interest" description="Disordered" evidence="5">
    <location>
        <begin position="413"/>
        <end position="440"/>
    </location>
</feature>
<feature type="region of interest" description="Disordered" evidence="5">
    <location>
        <begin position="654"/>
        <end position="703"/>
    </location>
</feature>
<dbReference type="GO" id="GO:0004842">
    <property type="term" value="F:ubiquitin-protein transferase activity"/>
    <property type="evidence" value="ECO:0007669"/>
    <property type="project" value="TreeGrafter"/>
</dbReference>
<feature type="compositionally biased region" description="Polar residues" evidence="5">
    <location>
        <begin position="264"/>
        <end position="280"/>
    </location>
</feature>
<dbReference type="SUPFAM" id="SSF48403">
    <property type="entry name" value="Ankyrin repeat"/>
    <property type="match status" value="1"/>
</dbReference>
<feature type="region of interest" description="Disordered" evidence="5">
    <location>
        <begin position="181"/>
        <end position="280"/>
    </location>
</feature>
<dbReference type="GO" id="GO:0070531">
    <property type="term" value="C:BRCA1-A complex"/>
    <property type="evidence" value="ECO:0007669"/>
    <property type="project" value="TreeGrafter"/>
</dbReference>
<dbReference type="Gene3D" id="1.25.40.20">
    <property type="entry name" value="Ankyrin repeat-containing domain"/>
    <property type="match status" value="1"/>
</dbReference>
<keyword evidence="6" id="KW-1185">Reference proteome</keyword>
<feature type="compositionally biased region" description="Basic and acidic residues" evidence="5">
    <location>
        <begin position="555"/>
        <end position="564"/>
    </location>
</feature>
<evidence type="ECO:0000256" key="3">
    <source>
        <dbReference type="PROSITE-ProRule" id="PRU00023"/>
    </source>
</evidence>
<feature type="repeat" description="ANK" evidence="3">
    <location>
        <begin position="960"/>
        <end position="992"/>
    </location>
</feature>
<organism evidence="6 7">
    <name type="scientific">Actinia tenebrosa</name>
    <name type="common">Australian red waratah sea anemone</name>
    <dbReference type="NCBI Taxonomy" id="6105"/>
    <lineage>
        <taxon>Eukaryota</taxon>
        <taxon>Metazoa</taxon>
        <taxon>Cnidaria</taxon>
        <taxon>Anthozoa</taxon>
        <taxon>Hexacorallia</taxon>
        <taxon>Actiniaria</taxon>
        <taxon>Actiniidae</taxon>
        <taxon>Actinia</taxon>
    </lineage>
</organism>
<sequence length="1073" mass="122467">FGFFPLWIKINYNFHEFSKRRAEIFNTLKKVFAIPQTDDSPAREYMVYMGISLGKRDVLICVLVPQCVRQNIRTSLQYEDTSIQLRRAHVTGIYFSRIKNKNYISWSQKNKLTGSDLSISSAMSSDFGELCDPAYEDMNNNDIATRNVVHHSYQDYQPRGLAKDENFNDIQNEILHTKRERYEASIPHNDSENKDFRYQGNESVSSVRPYGGSDQSANIDSRCQDNRIVSSLRPFEEDSSNMNSRSEGSHSVSSVRPYNEDDSSNMNSRSQGNYSVSSVRTYREGVNTNTGPKLVRANYGYISASPKLDSTSAASEESEKLSYGAFFFVDKNSSPKKVYSKNREARSVESNDSDQFEPPDASSPFPTNDGPGSNSGHYGDAIYPAREYNLARETPKSYEEGIKYSQRSEIDVLRPNSDLDNGAPRESLTRESPRSDQEDILFSRKTEFSFEKPTLFDSDHERELLYWSRNVSQNEQETDEHPSLWYQPRLTTEISYDRNPQNQLEHAYGRSPLSSSDAQRDVQERKPNLLKKHLQGNDLRPVGYWQGDEQGSSSHGDDVGYHRNEQVQSNFTSYRIPDKLEDRRGLSYQGYSVGRYSDGECPSNHTGYHDDHNQRLSYYEDSFHYYGNEQVASNHADMSFSNHRCDEDQRPSYYGNDWTSHESYMEAEPEPEPSPVTSRLSLEERNGQAAVRQSTPSSSSSGFFTADQSVVLRSDKISRSMPSLHAKQHDDMLSTPQPRWSDSRRSNNGNHSDYRTNMSKYESEAVLEDNVFVDIHKNSVRFKAAPQYCSPPDYQEAMIRKSYLSLSSVSLDSKRMKAKSPLLSSQSVTSIYKEKEALLSREELQESIRSAEEKQWEILLKKSKEFLIAAKMGAEEEVRNLLEEDVDVDYKNEFGHTALMVASREGHLEVIHVLIDHGANMNIQDKYGKSALHEAAWSGKHQVINALLSNEAEMNCVDEEGRTPLQYASLRGKTKVVEVLLQFGAEDSILNKDGESAVEIAYRCRHKDIVKLLLKSTDKKTRKNMKAKIRKQRIQRLTTATSLPNLTKATSLKTLRRSRSKPDVNKKGTCVIQ</sequence>
<dbReference type="SMART" id="SM00248">
    <property type="entry name" value="ANK"/>
    <property type="match status" value="5"/>
</dbReference>
<feature type="repeat" description="ANK" evidence="3">
    <location>
        <begin position="927"/>
        <end position="959"/>
    </location>
</feature>
<dbReference type="Pfam" id="PF12796">
    <property type="entry name" value="Ank_2"/>
    <property type="match status" value="1"/>
</dbReference>
<dbReference type="KEGG" id="aten:116300312"/>
<feature type="compositionally biased region" description="Polar residues" evidence="5">
    <location>
        <begin position="364"/>
        <end position="376"/>
    </location>
</feature>
<dbReference type="Pfam" id="PF00023">
    <property type="entry name" value="Ank"/>
    <property type="match status" value="1"/>
</dbReference>
<name>A0A6P8IE93_ACTTE</name>
<feature type="region of interest" description="Disordered" evidence="5">
    <location>
        <begin position="337"/>
        <end position="381"/>
    </location>
</feature>
<accession>A0A6P8IE93</accession>
<gene>
    <name evidence="7" type="primary">LOC116300312</name>
</gene>
<dbReference type="OrthoDB" id="10251692at2759"/>
<dbReference type="PANTHER" id="PTHR24171">
    <property type="entry name" value="ANKYRIN REPEAT DOMAIN-CONTAINING PROTEIN 39-RELATED"/>
    <property type="match status" value="1"/>
</dbReference>
<dbReference type="GO" id="GO:0085020">
    <property type="term" value="P:protein K6-linked ubiquitination"/>
    <property type="evidence" value="ECO:0007669"/>
    <property type="project" value="TreeGrafter"/>
</dbReference>
<dbReference type="AlphaFoldDB" id="A0A6P8IE93"/>
<feature type="compositionally biased region" description="Basic and acidic residues" evidence="5">
    <location>
        <begin position="427"/>
        <end position="440"/>
    </location>
</feature>
<reference evidence="7" key="1">
    <citation type="submission" date="2025-08" db="UniProtKB">
        <authorList>
            <consortium name="RefSeq"/>
        </authorList>
    </citation>
    <scope>IDENTIFICATION</scope>
    <source>
        <tissue evidence="7">Tentacle</tissue>
    </source>
</reference>
<feature type="coiled-coil region" evidence="4">
    <location>
        <begin position="834"/>
        <end position="884"/>
    </location>
</feature>
<feature type="compositionally biased region" description="Polar residues" evidence="5">
    <location>
        <begin position="734"/>
        <end position="756"/>
    </location>
</feature>
<dbReference type="InterPro" id="IPR036770">
    <property type="entry name" value="Ankyrin_rpt-contain_sf"/>
</dbReference>
<feature type="region of interest" description="Disordered" evidence="5">
    <location>
        <begin position="721"/>
        <end position="756"/>
    </location>
</feature>
<evidence type="ECO:0000256" key="4">
    <source>
        <dbReference type="SAM" id="Coils"/>
    </source>
</evidence>
<evidence type="ECO:0000313" key="7">
    <source>
        <dbReference type="RefSeq" id="XP_031565012.1"/>
    </source>
</evidence>